<name>A0A0A9EQP0_ARUDO</name>
<sequence>MFGLKLPCSRALSVSDCRPRHIKIESSSWLMKETNKSAGERLHKRKEYATYSTPKQGRHVWRS</sequence>
<accession>A0A0A9EQP0</accession>
<reference evidence="2" key="1">
    <citation type="submission" date="2014-09" db="EMBL/GenBank/DDBJ databases">
        <authorList>
            <person name="Magalhaes I.L.F."/>
            <person name="Oliveira U."/>
            <person name="Santos F.R."/>
            <person name="Vidigal T.H.D.A."/>
            <person name="Brescovit A.D."/>
            <person name="Santos A.J."/>
        </authorList>
    </citation>
    <scope>NUCLEOTIDE SEQUENCE</scope>
    <source>
        <tissue evidence="2">Shoot tissue taken approximately 20 cm above the soil surface</tissue>
    </source>
</reference>
<dbReference type="AlphaFoldDB" id="A0A0A9EQP0"/>
<protein>
    <submittedName>
        <fullName evidence="2">Uncharacterized protein</fullName>
    </submittedName>
</protein>
<feature type="region of interest" description="Disordered" evidence="1">
    <location>
        <begin position="35"/>
        <end position="63"/>
    </location>
</feature>
<reference evidence="2" key="2">
    <citation type="journal article" date="2015" name="Data Brief">
        <title>Shoot transcriptome of the giant reed, Arundo donax.</title>
        <authorList>
            <person name="Barrero R.A."/>
            <person name="Guerrero F.D."/>
            <person name="Moolhuijzen P."/>
            <person name="Goolsby J.A."/>
            <person name="Tidwell J."/>
            <person name="Bellgard S.E."/>
            <person name="Bellgard M.I."/>
        </authorList>
    </citation>
    <scope>NUCLEOTIDE SEQUENCE</scope>
    <source>
        <tissue evidence="2">Shoot tissue taken approximately 20 cm above the soil surface</tissue>
    </source>
</reference>
<evidence type="ECO:0000256" key="1">
    <source>
        <dbReference type="SAM" id="MobiDB-lite"/>
    </source>
</evidence>
<evidence type="ECO:0000313" key="2">
    <source>
        <dbReference type="EMBL" id="JAD98352.1"/>
    </source>
</evidence>
<organism evidence="2">
    <name type="scientific">Arundo donax</name>
    <name type="common">Giant reed</name>
    <name type="synonym">Donax arundinaceus</name>
    <dbReference type="NCBI Taxonomy" id="35708"/>
    <lineage>
        <taxon>Eukaryota</taxon>
        <taxon>Viridiplantae</taxon>
        <taxon>Streptophyta</taxon>
        <taxon>Embryophyta</taxon>
        <taxon>Tracheophyta</taxon>
        <taxon>Spermatophyta</taxon>
        <taxon>Magnoliopsida</taxon>
        <taxon>Liliopsida</taxon>
        <taxon>Poales</taxon>
        <taxon>Poaceae</taxon>
        <taxon>PACMAD clade</taxon>
        <taxon>Arundinoideae</taxon>
        <taxon>Arundineae</taxon>
        <taxon>Arundo</taxon>
    </lineage>
</organism>
<dbReference type="EMBL" id="GBRH01199543">
    <property type="protein sequence ID" value="JAD98352.1"/>
    <property type="molecule type" value="Transcribed_RNA"/>
</dbReference>
<proteinExistence type="predicted"/>